<dbReference type="GO" id="GO:0015179">
    <property type="term" value="F:L-amino acid transmembrane transporter activity"/>
    <property type="evidence" value="ECO:0007669"/>
    <property type="project" value="TreeGrafter"/>
</dbReference>
<dbReference type="PIRSF" id="PIRSF006060">
    <property type="entry name" value="AA_transporter"/>
    <property type="match status" value="1"/>
</dbReference>
<comment type="subcellular location">
    <subcellularLocation>
        <location evidence="1">Cell membrane</location>
        <topology evidence="1">Multi-pass membrane protein</topology>
    </subcellularLocation>
</comment>
<feature type="transmembrane region" description="Helical" evidence="8">
    <location>
        <begin position="273"/>
        <end position="295"/>
    </location>
</feature>
<accession>A0AAW0YB51</accession>
<evidence type="ECO:0000256" key="3">
    <source>
        <dbReference type="ARBA" id="ARBA00022448"/>
    </source>
</evidence>
<dbReference type="FunFam" id="1.20.1740.10:FF:000003">
    <property type="entry name" value="Y+L amino acid transporter 1 isoform X1"/>
    <property type="match status" value="1"/>
</dbReference>
<dbReference type="Proteomes" id="UP001445076">
    <property type="component" value="Unassembled WGS sequence"/>
</dbReference>
<dbReference type="PANTHER" id="PTHR11785">
    <property type="entry name" value="AMINO ACID TRANSPORTER"/>
    <property type="match status" value="1"/>
</dbReference>
<evidence type="ECO:0000256" key="1">
    <source>
        <dbReference type="ARBA" id="ARBA00004651"/>
    </source>
</evidence>
<feature type="transmembrane region" description="Helical" evidence="8">
    <location>
        <begin position="327"/>
        <end position="347"/>
    </location>
</feature>
<gene>
    <name evidence="9" type="ORF">OTU49_005486</name>
</gene>
<evidence type="ECO:0000313" key="10">
    <source>
        <dbReference type="Proteomes" id="UP001445076"/>
    </source>
</evidence>
<dbReference type="InterPro" id="IPR050598">
    <property type="entry name" value="AminoAcid_Transporter"/>
</dbReference>
<keyword evidence="3" id="KW-0813">Transport</keyword>
<comment type="similarity">
    <text evidence="2">Belongs to the amino acid-polyamine-organocation (APC) superfamily. L-type amino acid transporter (LAT) (TC 2.A.3.8) family.</text>
</comment>
<feature type="transmembrane region" description="Helical" evidence="8">
    <location>
        <begin position="367"/>
        <end position="386"/>
    </location>
</feature>
<evidence type="ECO:0000256" key="4">
    <source>
        <dbReference type="ARBA" id="ARBA00022475"/>
    </source>
</evidence>
<evidence type="ECO:0000256" key="7">
    <source>
        <dbReference type="ARBA" id="ARBA00023136"/>
    </source>
</evidence>
<dbReference type="Gene3D" id="1.20.1740.10">
    <property type="entry name" value="Amino acid/polyamine transporter I"/>
    <property type="match status" value="1"/>
</dbReference>
<keyword evidence="10" id="KW-1185">Reference proteome</keyword>
<feature type="transmembrane region" description="Helical" evidence="8">
    <location>
        <begin position="426"/>
        <end position="448"/>
    </location>
</feature>
<evidence type="ECO:0000256" key="8">
    <source>
        <dbReference type="SAM" id="Phobius"/>
    </source>
</evidence>
<dbReference type="GO" id="GO:0005886">
    <property type="term" value="C:plasma membrane"/>
    <property type="evidence" value="ECO:0007669"/>
    <property type="project" value="UniProtKB-SubCell"/>
</dbReference>
<keyword evidence="4" id="KW-1003">Cell membrane</keyword>
<comment type="caution">
    <text evidence="9">The sequence shown here is derived from an EMBL/GenBank/DDBJ whole genome shotgun (WGS) entry which is preliminary data.</text>
</comment>
<feature type="transmembrane region" description="Helical" evidence="8">
    <location>
        <begin position="171"/>
        <end position="191"/>
    </location>
</feature>
<keyword evidence="5 8" id="KW-0812">Transmembrane</keyword>
<name>A0AAW0YB51_CHEQU</name>
<organism evidence="9 10">
    <name type="scientific">Cherax quadricarinatus</name>
    <name type="common">Australian red claw crayfish</name>
    <dbReference type="NCBI Taxonomy" id="27406"/>
    <lineage>
        <taxon>Eukaryota</taxon>
        <taxon>Metazoa</taxon>
        <taxon>Ecdysozoa</taxon>
        <taxon>Arthropoda</taxon>
        <taxon>Crustacea</taxon>
        <taxon>Multicrustacea</taxon>
        <taxon>Malacostraca</taxon>
        <taxon>Eumalacostraca</taxon>
        <taxon>Eucarida</taxon>
        <taxon>Decapoda</taxon>
        <taxon>Pleocyemata</taxon>
        <taxon>Astacidea</taxon>
        <taxon>Parastacoidea</taxon>
        <taxon>Parastacidae</taxon>
        <taxon>Cherax</taxon>
    </lineage>
</organism>
<feature type="transmembrane region" description="Helical" evidence="8">
    <location>
        <begin position="234"/>
        <end position="253"/>
    </location>
</feature>
<reference evidence="9 10" key="1">
    <citation type="journal article" date="2024" name="BMC Genomics">
        <title>Genome assembly of redclaw crayfish (Cherax quadricarinatus) provides insights into its immune adaptation and hypoxia tolerance.</title>
        <authorList>
            <person name="Liu Z."/>
            <person name="Zheng J."/>
            <person name="Li H."/>
            <person name="Fang K."/>
            <person name="Wang S."/>
            <person name="He J."/>
            <person name="Zhou D."/>
            <person name="Weng S."/>
            <person name="Chi M."/>
            <person name="Gu Z."/>
            <person name="He J."/>
            <person name="Li F."/>
            <person name="Wang M."/>
        </authorList>
    </citation>
    <scope>NUCLEOTIDE SEQUENCE [LARGE SCALE GENOMIC DNA]</scope>
    <source>
        <strain evidence="9">ZL_2023a</strain>
    </source>
</reference>
<keyword evidence="7 8" id="KW-0472">Membrane</keyword>
<dbReference type="AlphaFoldDB" id="A0AAW0YB51"/>
<dbReference type="EMBL" id="JARKIK010000001">
    <property type="protein sequence ID" value="KAK8753975.1"/>
    <property type="molecule type" value="Genomic_DNA"/>
</dbReference>
<feature type="transmembrane region" description="Helical" evidence="8">
    <location>
        <begin position="392"/>
        <end position="414"/>
    </location>
</feature>
<feature type="transmembrane region" description="Helical" evidence="8">
    <location>
        <begin position="79"/>
        <end position="104"/>
    </location>
</feature>
<keyword evidence="6 8" id="KW-1133">Transmembrane helix</keyword>
<dbReference type="InterPro" id="IPR002293">
    <property type="entry name" value="AA/rel_permease1"/>
</dbReference>
<evidence type="ECO:0000256" key="2">
    <source>
        <dbReference type="ARBA" id="ARBA00007040"/>
    </source>
</evidence>
<dbReference type="Pfam" id="PF13520">
    <property type="entry name" value="AA_permease_2"/>
    <property type="match status" value="1"/>
</dbReference>
<protein>
    <submittedName>
        <fullName evidence="9">Uncharacterized protein</fullName>
    </submittedName>
</protein>
<sequence>MKRKELYDLVSASEPLSTKELEPSLNHNKNGKAGAVTDNSVRLKKELGLAESVAVIVGIVVGSGIFVSPKGVLMYSGSVGMSLAVWVACGLLSMVGALCFAELGTMIPESGGMYTYLHRAFGPVFAFLYMWVTILTRNSAGTAVIAVTFSNYFLQLVLPNCESVPAIPARLLAAALISFLTWLNCVNVRWVAKLQNVSTLTKVLALGVIIVAGLYHLGTGHLENYRAPMAGTHWDAVAISTAFYQSLFSYTGWDYLNVVTEEIKNPNRNLPLSIILSTTIITIVYTLTNVSYFAVLTPTEMLASSAVAMTFAARMLSLLAWTMPVFVMFSTFGSTHASVFTQTRLIFVGARRGQFPQVFSLVSVKNFTPAPAAIFNGLTILIMLLVPDVSSLINYTAFSATAMQFACICALFRFRYKNPQWKRPFKVWLVLPVVFALTQLFLMLIPIIMAPSEVAGAVGVIITGLPVYYLTIHRRDLARWCSGSLDKLTIVFQKVFFCLPEEKEEQEK</sequence>
<feature type="transmembrane region" description="Helical" evidence="8">
    <location>
        <begin position="203"/>
        <end position="222"/>
    </location>
</feature>
<evidence type="ECO:0000256" key="6">
    <source>
        <dbReference type="ARBA" id="ARBA00022989"/>
    </source>
</evidence>
<dbReference type="PANTHER" id="PTHR11785:SF240">
    <property type="entry name" value="LD25378P"/>
    <property type="match status" value="1"/>
</dbReference>
<feature type="transmembrane region" description="Helical" evidence="8">
    <location>
        <begin position="47"/>
        <end position="67"/>
    </location>
</feature>
<evidence type="ECO:0000313" key="9">
    <source>
        <dbReference type="EMBL" id="KAK8753975.1"/>
    </source>
</evidence>
<proteinExistence type="inferred from homology"/>
<feature type="transmembrane region" description="Helical" evidence="8">
    <location>
        <begin position="454"/>
        <end position="472"/>
    </location>
</feature>
<evidence type="ECO:0000256" key="5">
    <source>
        <dbReference type="ARBA" id="ARBA00022692"/>
    </source>
</evidence>